<evidence type="ECO:0000256" key="3">
    <source>
        <dbReference type="ARBA" id="ARBA00019082"/>
    </source>
</evidence>
<organism evidence="14 15">
    <name type="scientific">Volvox africanus</name>
    <dbReference type="NCBI Taxonomy" id="51714"/>
    <lineage>
        <taxon>Eukaryota</taxon>
        <taxon>Viridiplantae</taxon>
        <taxon>Chlorophyta</taxon>
        <taxon>core chlorophytes</taxon>
        <taxon>Chlorophyceae</taxon>
        <taxon>CS clade</taxon>
        <taxon>Chlamydomonadales</taxon>
        <taxon>Volvocaceae</taxon>
        <taxon>Volvox</taxon>
    </lineage>
</organism>
<sequence>MTVKIQQRGYRTLFNYVTSQKKGTFHAIARRVAPRFQPPVYLFLHLCFCATTFAVALLCWYSFWVHTALLAAVASASIWHGGSYYFEVFARRYHEQLLPQTSPRKDVQY</sequence>
<evidence type="ECO:0000256" key="2">
    <source>
        <dbReference type="ARBA" id="ARBA00006675"/>
    </source>
</evidence>
<evidence type="ECO:0000313" key="15">
    <source>
        <dbReference type="Proteomes" id="UP001165090"/>
    </source>
</evidence>
<dbReference type="EMBL" id="BSDZ01000086">
    <property type="protein sequence ID" value="GLI69532.1"/>
    <property type="molecule type" value="Genomic_DNA"/>
</dbReference>
<keyword evidence="4" id="KW-0444">Lipid biosynthesis</keyword>
<keyword evidence="8" id="KW-0443">Lipid metabolism</keyword>
<evidence type="ECO:0000256" key="7">
    <source>
        <dbReference type="ARBA" id="ARBA00022989"/>
    </source>
</evidence>
<reference evidence="14 15" key="1">
    <citation type="journal article" date="2023" name="IScience">
        <title>Expanded male sex-determining region conserved during the evolution of homothallism in the green alga Volvox.</title>
        <authorList>
            <person name="Yamamoto K."/>
            <person name="Matsuzaki R."/>
            <person name="Mahakham W."/>
            <person name="Heman W."/>
            <person name="Sekimoto H."/>
            <person name="Kawachi M."/>
            <person name="Minakuchi Y."/>
            <person name="Toyoda A."/>
            <person name="Nozaki H."/>
        </authorList>
    </citation>
    <scope>NUCLEOTIDE SEQUENCE [LARGE SCALE GENOMIC DNA]</scope>
    <source>
        <strain evidence="14 15">NIES-4468</strain>
    </source>
</reference>
<keyword evidence="6 13" id="KW-0812">Transmembrane</keyword>
<evidence type="ECO:0000256" key="4">
    <source>
        <dbReference type="ARBA" id="ARBA00022516"/>
    </source>
</evidence>
<feature type="transmembrane region" description="Helical" evidence="13">
    <location>
        <begin position="40"/>
        <end position="63"/>
    </location>
</feature>
<dbReference type="InterPro" id="IPR021261">
    <property type="entry name" value="GPCAT"/>
</dbReference>
<evidence type="ECO:0000256" key="5">
    <source>
        <dbReference type="ARBA" id="ARBA00022679"/>
    </source>
</evidence>
<protein>
    <recommendedName>
        <fullName evidence="3">Glycerophosphocholine acyltransferase 1</fullName>
    </recommendedName>
</protein>
<comment type="similarity">
    <text evidence="2">Belongs to the GPC1 family.</text>
</comment>
<evidence type="ECO:0000256" key="11">
    <source>
        <dbReference type="ARBA" id="ARBA00023264"/>
    </source>
</evidence>
<evidence type="ECO:0000313" key="14">
    <source>
        <dbReference type="EMBL" id="GLI69532.1"/>
    </source>
</evidence>
<gene>
    <name evidence="14" type="ORF">VaNZ11_014175</name>
</gene>
<evidence type="ECO:0000256" key="9">
    <source>
        <dbReference type="ARBA" id="ARBA00023136"/>
    </source>
</evidence>
<keyword evidence="7 13" id="KW-1133">Transmembrane helix</keyword>
<keyword evidence="10" id="KW-0594">Phospholipid biosynthesis</keyword>
<evidence type="ECO:0000256" key="1">
    <source>
        <dbReference type="ARBA" id="ARBA00004141"/>
    </source>
</evidence>
<keyword evidence="5" id="KW-0808">Transferase</keyword>
<keyword evidence="15" id="KW-1185">Reference proteome</keyword>
<evidence type="ECO:0000256" key="10">
    <source>
        <dbReference type="ARBA" id="ARBA00023209"/>
    </source>
</evidence>
<keyword evidence="9 13" id="KW-0472">Membrane</keyword>
<comment type="caution">
    <text evidence="14">The sequence shown here is derived from an EMBL/GenBank/DDBJ whole genome shotgun (WGS) entry which is preliminary data.</text>
</comment>
<feature type="transmembrane region" description="Helical" evidence="13">
    <location>
        <begin position="69"/>
        <end position="86"/>
    </location>
</feature>
<evidence type="ECO:0000256" key="6">
    <source>
        <dbReference type="ARBA" id="ARBA00022692"/>
    </source>
</evidence>
<name>A0ABQ5SJJ7_9CHLO</name>
<keyword evidence="12" id="KW-0012">Acyltransferase</keyword>
<evidence type="ECO:0000256" key="13">
    <source>
        <dbReference type="SAM" id="Phobius"/>
    </source>
</evidence>
<dbReference type="PANTHER" id="PTHR31201:SF1">
    <property type="entry name" value="GLYCEROPHOSPHOCHOLINE ACYLTRANSFERASE 1"/>
    <property type="match status" value="1"/>
</dbReference>
<dbReference type="PANTHER" id="PTHR31201">
    <property type="entry name" value="OS01G0585100 PROTEIN"/>
    <property type="match status" value="1"/>
</dbReference>
<comment type="subcellular location">
    <subcellularLocation>
        <location evidence="1">Membrane</location>
        <topology evidence="1">Multi-pass membrane protein</topology>
    </subcellularLocation>
</comment>
<accession>A0ABQ5SJJ7</accession>
<keyword evidence="11" id="KW-1208">Phospholipid metabolism</keyword>
<evidence type="ECO:0000256" key="8">
    <source>
        <dbReference type="ARBA" id="ARBA00023098"/>
    </source>
</evidence>
<evidence type="ECO:0000256" key="12">
    <source>
        <dbReference type="ARBA" id="ARBA00023315"/>
    </source>
</evidence>
<dbReference type="Proteomes" id="UP001165090">
    <property type="component" value="Unassembled WGS sequence"/>
</dbReference>
<proteinExistence type="inferred from homology"/>